<name>A0A383CRC8_9ZZZZ</name>
<organism evidence="1">
    <name type="scientific">marine metagenome</name>
    <dbReference type="NCBI Taxonomy" id="408172"/>
    <lineage>
        <taxon>unclassified sequences</taxon>
        <taxon>metagenomes</taxon>
        <taxon>ecological metagenomes</taxon>
    </lineage>
</organism>
<reference evidence="1" key="1">
    <citation type="submission" date="2018-05" db="EMBL/GenBank/DDBJ databases">
        <authorList>
            <person name="Lanie J.A."/>
            <person name="Ng W.-L."/>
            <person name="Kazmierczak K.M."/>
            <person name="Andrzejewski T.M."/>
            <person name="Davidsen T.M."/>
            <person name="Wayne K.J."/>
            <person name="Tettelin H."/>
            <person name="Glass J.I."/>
            <person name="Rusch D."/>
            <person name="Podicherti R."/>
            <person name="Tsui H.-C.T."/>
            <person name="Winkler M.E."/>
        </authorList>
    </citation>
    <scope>NUCLEOTIDE SEQUENCE</scope>
</reference>
<dbReference type="AlphaFoldDB" id="A0A383CRC8"/>
<dbReference type="EMBL" id="UINC01211148">
    <property type="protein sequence ID" value="SVE34926.1"/>
    <property type="molecule type" value="Genomic_DNA"/>
</dbReference>
<proteinExistence type="predicted"/>
<evidence type="ECO:0000313" key="1">
    <source>
        <dbReference type="EMBL" id="SVE34926.1"/>
    </source>
</evidence>
<sequence>MVYAPARFADHLEMSVMATRMLFWEFNYSSHRDLASAEM</sequence>
<gene>
    <name evidence="1" type="ORF">METZ01_LOCUS487780</name>
</gene>
<accession>A0A383CRC8</accession>
<feature type="non-terminal residue" evidence="1">
    <location>
        <position position="39"/>
    </location>
</feature>
<protein>
    <submittedName>
        <fullName evidence="1">Uncharacterized protein</fullName>
    </submittedName>
</protein>